<dbReference type="RefSeq" id="WP_207600793.1">
    <property type="nucleotide sequence ID" value="NZ_JAFNJU010000016.1"/>
</dbReference>
<keyword evidence="2" id="KW-1185">Reference proteome</keyword>
<dbReference type="EMBL" id="JAFNJU010000016">
    <property type="protein sequence ID" value="MBO1266267.1"/>
    <property type="molecule type" value="Genomic_DNA"/>
</dbReference>
<evidence type="ECO:0000313" key="2">
    <source>
        <dbReference type="Proteomes" id="UP000664218"/>
    </source>
</evidence>
<accession>A0A939H8G7</accession>
<sequence>MKKYIPAAIFLVLFLLTSLLYTPMLYDKYFSMTKELTMIFQIDHYMKDPEVLVPTYDTASDNPYLHVSGQAISLERSRQFGKWDGYYIYITPNKLSDSEFFSISISSRGSEQNVPAELMWEKKNVTSDFNSVENYPDGVYTRYIGTFLEDGYAYEITGFVFGEIDEPRDKRILEELKYILDGMEQQAQLKSADVNGKNEMEETA</sequence>
<evidence type="ECO:0000313" key="1">
    <source>
        <dbReference type="EMBL" id="MBO1266267.1"/>
    </source>
</evidence>
<protein>
    <submittedName>
        <fullName evidence="1">Uncharacterized protein</fullName>
    </submittedName>
</protein>
<comment type="caution">
    <text evidence="1">The sequence shown here is derived from an EMBL/GenBank/DDBJ whole genome shotgun (WGS) entry which is preliminary data.</text>
</comment>
<gene>
    <name evidence="1" type="ORF">J3A84_14615</name>
</gene>
<proteinExistence type="predicted"/>
<name>A0A939H8G7_9CLOT</name>
<dbReference type="Proteomes" id="UP000664218">
    <property type="component" value="Unassembled WGS sequence"/>
</dbReference>
<organism evidence="1 2">
    <name type="scientific">Proteiniclasticum aestuarii</name>
    <dbReference type="NCBI Taxonomy" id="2817862"/>
    <lineage>
        <taxon>Bacteria</taxon>
        <taxon>Bacillati</taxon>
        <taxon>Bacillota</taxon>
        <taxon>Clostridia</taxon>
        <taxon>Eubacteriales</taxon>
        <taxon>Clostridiaceae</taxon>
        <taxon>Proteiniclasticum</taxon>
    </lineage>
</organism>
<reference evidence="1" key="1">
    <citation type="submission" date="2021-03" db="EMBL/GenBank/DDBJ databases">
        <title>Proteiniclasticum marinus sp. nov., isolated from tidal flat sediment.</title>
        <authorList>
            <person name="Namirimu T."/>
            <person name="Yang J.-A."/>
            <person name="Yang S.-H."/>
            <person name="Kim Y.-J."/>
            <person name="Kwon K.K."/>
        </authorList>
    </citation>
    <scope>NUCLEOTIDE SEQUENCE</scope>
    <source>
        <strain evidence="1">SCR006</strain>
    </source>
</reference>
<dbReference type="AlphaFoldDB" id="A0A939H8G7"/>